<organism evidence="2 3">
    <name type="scientific">Phyllachora maydis</name>
    <dbReference type="NCBI Taxonomy" id="1825666"/>
    <lineage>
        <taxon>Eukaryota</taxon>
        <taxon>Fungi</taxon>
        <taxon>Dikarya</taxon>
        <taxon>Ascomycota</taxon>
        <taxon>Pezizomycotina</taxon>
        <taxon>Sordariomycetes</taxon>
        <taxon>Sordariomycetidae</taxon>
        <taxon>Phyllachorales</taxon>
        <taxon>Phyllachoraceae</taxon>
        <taxon>Phyllachora</taxon>
    </lineage>
</organism>
<evidence type="ECO:0000256" key="1">
    <source>
        <dbReference type="SAM" id="MobiDB-lite"/>
    </source>
</evidence>
<feature type="compositionally biased region" description="Polar residues" evidence="1">
    <location>
        <begin position="1"/>
        <end position="13"/>
    </location>
</feature>
<dbReference type="EMBL" id="JAQQPM010000008">
    <property type="protein sequence ID" value="KAK2074473.1"/>
    <property type="molecule type" value="Genomic_DNA"/>
</dbReference>
<feature type="region of interest" description="Disordered" evidence="1">
    <location>
        <begin position="1"/>
        <end position="21"/>
    </location>
</feature>
<dbReference type="Proteomes" id="UP001217918">
    <property type="component" value="Unassembled WGS sequence"/>
</dbReference>
<dbReference type="AlphaFoldDB" id="A0AAD9IBK0"/>
<proteinExistence type="predicted"/>
<evidence type="ECO:0000313" key="2">
    <source>
        <dbReference type="EMBL" id="KAK2074473.1"/>
    </source>
</evidence>
<comment type="caution">
    <text evidence="2">The sequence shown here is derived from an EMBL/GenBank/DDBJ whole genome shotgun (WGS) entry which is preliminary data.</text>
</comment>
<reference evidence="2" key="1">
    <citation type="journal article" date="2023" name="Mol. Plant Microbe Interact.">
        <title>Elucidating the Obligate Nature and Biological Capacity of an Invasive Fungal Corn Pathogen.</title>
        <authorList>
            <person name="MacCready J.S."/>
            <person name="Roggenkamp E.M."/>
            <person name="Gdanetz K."/>
            <person name="Chilvers M.I."/>
        </authorList>
    </citation>
    <scope>NUCLEOTIDE SEQUENCE</scope>
    <source>
        <strain evidence="2">PM02</strain>
    </source>
</reference>
<name>A0AAD9IBK0_9PEZI</name>
<feature type="region of interest" description="Disordered" evidence="1">
    <location>
        <begin position="201"/>
        <end position="229"/>
    </location>
</feature>
<accession>A0AAD9IBK0</accession>
<evidence type="ECO:0000313" key="3">
    <source>
        <dbReference type="Proteomes" id="UP001217918"/>
    </source>
</evidence>
<protein>
    <submittedName>
        <fullName evidence="2">Uncharacterized protein</fullName>
    </submittedName>
</protein>
<gene>
    <name evidence="2" type="ORF">P8C59_008679</name>
</gene>
<sequence>MNLSEIFRTPSQRRQNRQTREDESLMRARYQELRERDQVWEATDFLKAFVKERWASHWPFITIDCGLTMEELRALGRLDKAQGIQECRRLVRVPVINEEIALALWTQLETDVRTADAEATRKTVQLIGDACTENIRTPGALVSCKEHGRMLEKENRVKRRERRREIEKLKHKLKTASQAQQPGKPTPVCVFCSESGRMRCGVSERRSVSYSPSDVTYDRHQPRGRPPPQ</sequence>
<keyword evidence="3" id="KW-1185">Reference proteome</keyword>